<reference evidence="8 9" key="1">
    <citation type="journal article" date="2024" name="Nat. Commun.">
        <title>Phylogenomics reveals the evolutionary origins of lichenization in chlorophyte algae.</title>
        <authorList>
            <person name="Puginier C."/>
            <person name="Libourel C."/>
            <person name="Otte J."/>
            <person name="Skaloud P."/>
            <person name="Haon M."/>
            <person name="Grisel S."/>
            <person name="Petersen M."/>
            <person name="Berrin J.G."/>
            <person name="Delaux P.M."/>
            <person name="Dal Grande F."/>
            <person name="Keller J."/>
        </authorList>
    </citation>
    <scope>NUCLEOTIDE SEQUENCE [LARGE SCALE GENOMIC DNA]</scope>
    <source>
        <strain evidence="8 9">SAG 245.80</strain>
    </source>
</reference>
<comment type="caution">
    <text evidence="8">The sequence shown here is derived from an EMBL/GenBank/DDBJ whole genome shotgun (WGS) entry which is preliminary data.</text>
</comment>
<keyword evidence="4" id="KW-0677">Repeat</keyword>
<keyword evidence="9" id="KW-1185">Reference proteome</keyword>
<dbReference type="SUPFAM" id="SSF103506">
    <property type="entry name" value="Mitochondrial carrier"/>
    <property type="match status" value="1"/>
</dbReference>
<keyword evidence="2 7" id="KW-0813">Transport</keyword>
<dbReference type="PROSITE" id="PS50920">
    <property type="entry name" value="SOLCAR"/>
    <property type="match status" value="3"/>
</dbReference>
<dbReference type="Gene3D" id="1.50.40.10">
    <property type="entry name" value="Mitochondrial carrier domain"/>
    <property type="match status" value="1"/>
</dbReference>
<evidence type="ECO:0000256" key="3">
    <source>
        <dbReference type="ARBA" id="ARBA00022692"/>
    </source>
</evidence>
<name>A0AAW1SIJ9_9CHLO</name>
<feature type="repeat" description="Solcar" evidence="6">
    <location>
        <begin position="52"/>
        <end position="138"/>
    </location>
</feature>
<evidence type="ECO:0000313" key="9">
    <source>
        <dbReference type="Proteomes" id="UP001445335"/>
    </source>
</evidence>
<comment type="similarity">
    <text evidence="7">Belongs to the mitochondrial carrier (TC 2.A.29) family.</text>
</comment>
<accession>A0AAW1SIJ9</accession>
<evidence type="ECO:0000256" key="1">
    <source>
        <dbReference type="ARBA" id="ARBA00004141"/>
    </source>
</evidence>
<dbReference type="Proteomes" id="UP001445335">
    <property type="component" value="Unassembled WGS sequence"/>
</dbReference>
<sequence length="269" mass="28331">MVSIIKEEGIRGLWRGTLPGQLLTVPYTAVQFVALQQFKAAAARRGLLQGSQAPLLSFAGGAFAGAVATVASYPFDLLRTTLAAQGEPRVYRGMMDAAKGILAAHGVAGLYRGLSITLLEIVPYAALQFGVYDALTTAAVAARRQAAAARVAGEAPHNSSQERLDRFLCGLAAGMIAKLGTHPLDVAKKRFQVAGLQRSLGYGARIPADMRSLPACLARIWATEGLRGLYKGVLPSIIKAAPSAAVTLSAYEFFLGYLAAAAEKRSERA</sequence>
<evidence type="ECO:0000256" key="5">
    <source>
        <dbReference type="ARBA" id="ARBA00023136"/>
    </source>
</evidence>
<dbReference type="GO" id="GO:0016020">
    <property type="term" value="C:membrane"/>
    <property type="evidence" value="ECO:0007669"/>
    <property type="project" value="UniProtKB-SubCell"/>
</dbReference>
<feature type="repeat" description="Solcar" evidence="6">
    <location>
        <begin position="1"/>
        <end position="41"/>
    </location>
</feature>
<evidence type="ECO:0000313" key="8">
    <source>
        <dbReference type="EMBL" id="KAK9845387.1"/>
    </source>
</evidence>
<evidence type="ECO:0000256" key="4">
    <source>
        <dbReference type="ARBA" id="ARBA00022737"/>
    </source>
</evidence>
<dbReference type="InterPro" id="IPR002067">
    <property type="entry name" value="MCP"/>
</dbReference>
<dbReference type="EMBL" id="JALJOU010000003">
    <property type="protein sequence ID" value="KAK9845387.1"/>
    <property type="molecule type" value="Genomic_DNA"/>
</dbReference>
<gene>
    <name evidence="8" type="ORF">WJX81_005301</name>
</gene>
<organism evidence="8 9">
    <name type="scientific">Elliptochloris bilobata</name>
    <dbReference type="NCBI Taxonomy" id="381761"/>
    <lineage>
        <taxon>Eukaryota</taxon>
        <taxon>Viridiplantae</taxon>
        <taxon>Chlorophyta</taxon>
        <taxon>core chlorophytes</taxon>
        <taxon>Trebouxiophyceae</taxon>
        <taxon>Trebouxiophyceae incertae sedis</taxon>
        <taxon>Elliptochloris clade</taxon>
        <taxon>Elliptochloris</taxon>
    </lineage>
</organism>
<dbReference type="GO" id="GO:0055085">
    <property type="term" value="P:transmembrane transport"/>
    <property type="evidence" value="ECO:0007669"/>
    <property type="project" value="InterPro"/>
</dbReference>
<dbReference type="Pfam" id="PF00153">
    <property type="entry name" value="Mito_carr"/>
    <property type="match status" value="3"/>
</dbReference>
<dbReference type="AlphaFoldDB" id="A0AAW1SIJ9"/>
<dbReference type="PANTHER" id="PTHR24089">
    <property type="entry name" value="SOLUTE CARRIER FAMILY 25"/>
    <property type="match status" value="1"/>
</dbReference>
<comment type="subcellular location">
    <subcellularLocation>
        <location evidence="1">Membrane</location>
        <topology evidence="1">Multi-pass membrane protein</topology>
    </subcellularLocation>
</comment>
<protein>
    <submittedName>
        <fullName evidence="8">Uncharacterized protein</fullName>
    </submittedName>
</protein>
<dbReference type="InterPro" id="IPR023395">
    <property type="entry name" value="MCP_dom_sf"/>
</dbReference>
<feature type="repeat" description="Solcar" evidence="6">
    <location>
        <begin position="161"/>
        <end position="257"/>
    </location>
</feature>
<proteinExistence type="inferred from homology"/>
<keyword evidence="5 6" id="KW-0472">Membrane</keyword>
<keyword evidence="3 6" id="KW-0812">Transmembrane</keyword>
<evidence type="ECO:0000256" key="2">
    <source>
        <dbReference type="ARBA" id="ARBA00022448"/>
    </source>
</evidence>
<evidence type="ECO:0000256" key="6">
    <source>
        <dbReference type="PROSITE-ProRule" id="PRU00282"/>
    </source>
</evidence>
<evidence type="ECO:0000256" key="7">
    <source>
        <dbReference type="RuleBase" id="RU000488"/>
    </source>
</evidence>
<dbReference type="PRINTS" id="PR00926">
    <property type="entry name" value="MITOCARRIER"/>
</dbReference>
<dbReference type="InterPro" id="IPR018108">
    <property type="entry name" value="MCP_transmembrane"/>
</dbReference>